<evidence type="ECO:0000313" key="2">
    <source>
        <dbReference type="EMBL" id="AXH30417.1"/>
    </source>
</evidence>
<dbReference type="AlphaFoldDB" id="A0A345JSX1"/>
<accession>A0A345JSX1</accession>
<proteinExistence type="predicted"/>
<dbReference type="RefSeq" id="WP_071629679.1">
    <property type="nucleotide sequence ID" value="NZ_CP022375.1"/>
</dbReference>
<keyword evidence="1" id="KW-0732">Signal</keyword>
<dbReference type="KEGG" id="foo:CGC45_07400"/>
<dbReference type="EMBL" id="CP022375">
    <property type="protein sequence ID" value="AXH30417.1"/>
    <property type="molecule type" value="Genomic_DNA"/>
</dbReference>
<evidence type="ECO:0008006" key="4">
    <source>
        <dbReference type="Google" id="ProtNLM"/>
    </source>
</evidence>
<sequence length="206" mass="23458">MLKISLFFCVLIVSICNIYAANCQLIDVQNGFSGSVEFACDQDISLDDNKVIFYILGKGVDIDSIKVSRGDVNFEIDQVAKNVKRVSLNIVKKTILDFELDYIAYKEQPVKLTIQAKKDSSLDYQILWGGIVKNSYTNKNNKNNNFQFYRTKSKLFAVKNGLECSIKDDCDANINIADQNDPRQSRELIQKLATYFDFGIVHQRLV</sequence>
<organism evidence="2 3">
    <name type="scientific">Francisella opportunistica</name>
    <dbReference type="NCBI Taxonomy" id="2016517"/>
    <lineage>
        <taxon>Bacteria</taxon>
        <taxon>Pseudomonadati</taxon>
        <taxon>Pseudomonadota</taxon>
        <taxon>Gammaproteobacteria</taxon>
        <taxon>Thiotrichales</taxon>
        <taxon>Francisellaceae</taxon>
        <taxon>Francisella</taxon>
    </lineage>
</organism>
<feature type="signal peptide" evidence="1">
    <location>
        <begin position="1"/>
        <end position="20"/>
    </location>
</feature>
<dbReference type="Proteomes" id="UP000253862">
    <property type="component" value="Chromosome"/>
</dbReference>
<name>A0A345JSX1_9GAMM</name>
<feature type="chain" id="PRO_5016649554" description="Pilus assembly protein" evidence="1">
    <location>
        <begin position="21"/>
        <end position="206"/>
    </location>
</feature>
<gene>
    <name evidence="2" type="ORF">CGC43_07395</name>
</gene>
<dbReference type="OrthoDB" id="5604704at2"/>
<evidence type="ECO:0000256" key="1">
    <source>
        <dbReference type="SAM" id="SignalP"/>
    </source>
</evidence>
<evidence type="ECO:0000313" key="3">
    <source>
        <dbReference type="Proteomes" id="UP000253862"/>
    </source>
</evidence>
<protein>
    <recommendedName>
        <fullName evidence="4">Pilus assembly protein</fullName>
    </recommendedName>
</protein>
<keyword evidence="3" id="KW-1185">Reference proteome</keyword>
<reference evidence="2 3" key="1">
    <citation type="submission" date="2017-07" db="EMBL/GenBank/DDBJ databases">
        <title>Complete genome sequences and comparative analysis of the novel pathogen Francisella opportunistica.</title>
        <authorList>
            <person name="Dietrich E.A."/>
            <person name="Kingry L.C."/>
            <person name="Petersen J.M."/>
        </authorList>
    </citation>
    <scope>NUCLEOTIDE SEQUENCE [LARGE SCALE GENOMIC DNA]</scope>
    <source>
        <strain evidence="2 3">14-2155</strain>
    </source>
</reference>